<evidence type="ECO:0000313" key="2">
    <source>
        <dbReference type="EMBL" id="MCT7981514.1"/>
    </source>
</evidence>
<dbReference type="RefSeq" id="WP_261237676.1">
    <property type="nucleotide sequence ID" value="NZ_JAMXFA010000072.1"/>
</dbReference>
<keyword evidence="1" id="KW-0812">Transmembrane</keyword>
<feature type="transmembrane region" description="Helical" evidence="1">
    <location>
        <begin position="104"/>
        <end position="124"/>
    </location>
</feature>
<dbReference type="Proteomes" id="UP001525961">
    <property type="component" value="Unassembled WGS sequence"/>
</dbReference>
<sequence length="142" mass="15346">MSHAGQEYHWAVEAVINGSPTPIVENSEFQTPLPPSRSSSSFTSVTVLTRGVEAHNNEGHNRLLDSQINAIASTFANKPIHSDNPIAVNISAAVRTLVTGVSTLATFIFAFAALGLFCLGLQLLSGQAHLIWYKLYLTKKQL</sequence>
<name>A0ABT2NFP3_9CYAN</name>
<evidence type="ECO:0000313" key="3">
    <source>
        <dbReference type="Proteomes" id="UP001525961"/>
    </source>
</evidence>
<dbReference type="EMBL" id="JAMXFA010000072">
    <property type="protein sequence ID" value="MCT7981514.1"/>
    <property type="molecule type" value="Genomic_DNA"/>
</dbReference>
<proteinExistence type="predicted"/>
<keyword evidence="3" id="KW-1185">Reference proteome</keyword>
<dbReference type="Pfam" id="PF11282">
    <property type="entry name" value="DUF3082"/>
    <property type="match status" value="1"/>
</dbReference>
<reference evidence="2 3" key="1">
    <citation type="journal article" date="2022" name="Front. Microbiol.">
        <title>High genomic differentiation and limited gene flow indicate recent cryptic speciation within the genus Laspinema (cyanobacteria).</title>
        <authorList>
            <person name="Stanojkovic A."/>
            <person name="Skoupy S."/>
            <person name="Skaloud P."/>
            <person name="Dvorak P."/>
        </authorList>
    </citation>
    <scope>NUCLEOTIDE SEQUENCE [LARGE SCALE GENOMIC DNA]</scope>
    <source>
        <strain evidence="2 3">D3b</strain>
    </source>
</reference>
<accession>A0ABT2NFP3</accession>
<evidence type="ECO:0000256" key="1">
    <source>
        <dbReference type="SAM" id="Phobius"/>
    </source>
</evidence>
<dbReference type="InterPro" id="IPR021434">
    <property type="entry name" value="DUF3082"/>
</dbReference>
<organism evidence="2 3">
    <name type="scientific">Laspinema olomoucense D3b</name>
    <dbReference type="NCBI Taxonomy" id="2953688"/>
    <lineage>
        <taxon>Bacteria</taxon>
        <taxon>Bacillati</taxon>
        <taxon>Cyanobacteriota</taxon>
        <taxon>Cyanophyceae</taxon>
        <taxon>Oscillatoriophycideae</taxon>
        <taxon>Oscillatoriales</taxon>
        <taxon>Laspinemataceae</taxon>
        <taxon>Laspinema</taxon>
        <taxon>Laspinema olomoucense</taxon>
    </lineage>
</organism>
<keyword evidence="1" id="KW-0472">Membrane</keyword>
<gene>
    <name evidence="2" type="ORF">NG792_27715</name>
</gene>
<comment type="caution">
    <text evidence="2">The sequence shown here is derived from an EMBL/GenBank/DDBJ whole genome shotgun (WGS) entry which is preliminary data.</text>
</comment>
<keyword evidence="1" id="KW-1133">Transmembrane helix</keyword>
<protein>
    <submittedName>
        <fullName evidence="2">DUF3082 domain-containing protein</fullName>
    </submittedName>
</protein>